<name>A0A388KC63_CHABU</name>
<proteinExistence type="predicted"/>
<dbReference type="AlphaFoldDB" id="A0A388KC63"/>
<accession>A0A388KC63</accession>
<feature type="compositionally biased region" description="Polar residues" evidence="1">
    <location>
        <begin position="1"/>
        <end position="12"/>
    </location>
</feature>
<sequence length="298" mass="32886">MNRPTAENTTNGVLRMRVGSDADADDTRKATGDESSDFHCEDEADDAEELEIRPLGVRGRGRGGCGRQENRGSRGGRISKAPAGNKGGKHPTWSAHFDGMPHNYGRMHNREWKLPDLQKRLVEVGVKRTTDDIGEKGDNLFQQYKKVQQYENASRGKNFFNLTPALRTEEGFNFRMDERVYLKIDNMCRGNKNIYPDNLADMSARGEVQMLGDTQRSPSIAGEFVVGGDAGDDNDEDGGSTRDSGFSVGSTGGAAKRKNMRQKTFDSDAIAEVMEKHGALMVDTVEGASKRQCSILER</sequence>
<dbReference type="EMBL" id="BFEA01000090">
    <property type="protein sequence ID" value="GBG67640.1"/>
    <property type="molecule type" value="Genomic_DNA"/>
</dbReference>
<feature type="compositionally biased region" description="Basic and acidic residues" evidence="1">
    <location>
        <begin position="25"/>
        <end position="41"/>
    </location>
</feature>
<dbReference type="Gramene" id="GBG67640">
    <property type="protein sequence ID" value="GBG67640"/>
    <property type="gene ID" value="CBR_g768"/>
</dbReference>
<protein>
    <submittedName>
        <fullName evidence="2">Uncharacterized protein</fullName>
    </submittedName>
</protein>
<feature type="region of interest" description="Disordered" evidence="1">
    <location>
        <begin position="1"/>
        <end position="93"/>
    </location>
</feature>
<keyword evidence="3" id="KW-1185">Reference proteome</keyword>
<feature type="region of interest" description="Disordered" evidence="1">
    <location>
        <begin position="221"/>
        <end position="262"/>
    </location>
</feature>
<evidence type="ECO:0000313" key="2">
    <source>
        <dbReference type="EMBL" id="GBG67640.1"/>
    </source>
</evidence>
<comment type="caution">
    <text evidence="2">The sequence shown here is derived from an EMBL/GenBank/DDBJ whole genome shotgun (WGS) entry which is preliminary data.</text>
</comment>
<gene>
    <name evidence="2" type="ORF">CBR_g768</name>
</gene>
<organism evidence="2 3">
    <name type="scientific">Chara braunii</name>
    <name type="common">Braun's stonewort</name>
    <dbReference type="NCBI Taxonomy" id="69332"/>
    <lineage>
        <taxon>Eukaryota</taxon>
        <taxon>Viridiplantae</taxon>
        <taxon>Streptophyta</taxon>
        <taxon>Charophyceae</taxon>
        <taxon>Charales</taxon>
        <taxon>Characeae</taxon>
        <taxon>Chara</taxon>
    </lineage>
</organism>
<evidence type="ECO:0000256" key="1">
    <source>
        <dbReference type="SAM" id="MobiDB-lite"/>
    </source>
</evidence>
<reference evidence="2 3" key="1">
    <citation type="journal article" date="2018" name="Cell">
        <title>The Chara Genome: Secondary Complexity and Implications for Plant Terrestrialization.</title>
        <authorList>
            <person name="Nishiyama T."/>
            <person name="Sakayama H."/>
            <person name="Vries J.D."/>
            <person name="Buschmann H."/>
            <person name="Saint-Marcoux D."/>
            <person name="Ullrich K.K."/>
            <person name="Haas F.B."/>
            <person name="Vanderstraeten L."/>
            <person name="Becker D."/>
            <person name="Lang D."/>
            <person name="Vosolsobe S."/>
            <person name="Rombauts S."/>
            <person name="Wilhelmsson P.K.I."/>
            <person name="Janitza P."/>
            <person name="Kern R."/>
            <person name="Heyl A."/>
            <person name="Rumpler F."/>
            <person name="Villalobos L.I.A.C."/>
            <person name="Clay J.M."/>
            <person name="Skokan R."/>
            <person name="Toyoda A."/>
            <person name="Suzuki Y."/>
            <person name="Kagoshima H."/>
            <person name="Schijlen E."/>
            <person name="Tajeshwar N."/>
            <person name="Catarino B."/>
            <person name="Hetherington A.J."/>
            <person name="Saltykova A."/>
            <person name="Bonnot C."/>
            <person name="Breuninger H."/>
            <person name="Symeonidi A."/>
            <person name="Radhakrishnan G.V."/>
            <person name="Van Nieuwerburgh F."/>
            <person name="Deforce D."/>
            <person name="Chang C."/>
            <person name="Karol K.G."/>
            <person name="Hedrich R."/>
            <person name="Ulvskov P."/>
            <person name="Glockner G."/>
            <person name="Delwiche C.F."/>
            <person name="Petrasek J."/>
            <person name="Van de Peer Y."/>
            <person name="Friml J."/>
            <person name="Beilby M."/>
            <person name="Dolan L."/>
            <person name="Kohara Y."/>
            <person name="Sugano S."/>
            <person name="Fujiyama A."/>
            <person name="Delaux P.-M."/>
            <person name="Quint M."/>
            <person name="TheiBen G."/>
            <person name="Hagemann M."/>
            <person name="Harholt J."/>
            <person name="Dunand C."/>
            <person name="Zachgo S."/>
            <person name="Langdale J."/>
            <person name="Maumus F."/>
            <person name="Straeten D.V.D."/>
            <person name="Gould S.B."/>
            <person name="Rensing S.A."/>
        </authorList>
    </citation>
    <scope>NUCLEOTIDE SEQUENCE [LARGE SCALE GENOMIC DNA]</scope>
    <source>
        <strain evidence="2 3">S276</strain>
    </source>
</reference>
<dbReference type="Proteomes" id="UP000265515">
    <property type="component" value="Unassembled WGS sequence"/>
</dbReference>
<evidence type="ECO:0000313" key="3">
    <source>
        <dbReference type="Proteomes" id="UP000265515"/>
    </source>
</evidence>